<keyword evidence="3" id="KW-1185">Reference proteome</keyword>
<dbReference type="Proteomes" id="UP000232615">
    <property type="component" value="Segment"/>
</dbReference>
<dbReference type="InterPro" id="IPR043873">
    <property type="entry name" value="DUF5858"/>
</dbReference>
<evidence type="ECO:0000313" key="3">
    <source>
        <dbReference type="Proteomes" id="UP000232615"/>
    </source>
</evidence>
<dbReference type="Pfam" id="PF19176">
    <property type="entry name" value="DUF5858"/>
    <property type="match status" value="1"/>
</dbReference>
<proteinExistence type="predicted"/>
<evidence type="ECO:0000259" key="1">
    <source>
        <dbReference type="Pfam" id="PF19176"/>
    </source>
</evidence>
<dbReference type="EMBL" id="KF483846">
    <property type="protein sequence ID" value="AHC55087.1"/>
    <property type="molecule type" value="Genomic_DNA"/>
</dbReference>
<reference evidence="2 3" key="1">
    <citation type="journal article" date="2014" name="Arch. Virol.">
        <title>Complete genome sequence of Tunisvirus, a new member of the proposed family Marseilleviridae.</title>
        <authorList>
            <person name="Aherfi S."/>
            <person name="Boughalmi M."/>
            <person name="Pagnier I."/>
            <person name="Fournous G."/>
            <person name="La Scola B."/>
            <person name="Raoult D."/>
            <person name="Colson P."/>
        </authorList>
    </citation>
    <scope>NUCLEOTIDE SEQUENCE [LARGE SCALE GENOMIC DNA]</scope>
    <source>
        <strain evidence="2 3">U484</strain>
    </source>
</reference>
<protein>
    <recommendedName>
        <fullName evidence="1">DUF5858 domain-containing protein</fullName>
    </recommendedName>
</protein>
<accession>V9SH39</accession>
<name>V9SH39_9VIRU</name>
<evidence type="ECO:0000313" key="2">
    <source>
        <dbReference type="EMBL" id="AHC55087.1"/>
    </source>
</evidence>
<gene>
    <name evidence="2" type="ORF">TNS_ORF369</name>
</gene>
<sequence length="167" mass="18982">METMISSRQWPTMREEMSAEEREKAVKYAKEIITKIKARLEADIYFGVYPGFSSVNAVCGTGGKGDVREMFRVEAGNVLKYNNQAMAFDWEDGKEPAVTEEEVIEDCLLMILGSKGYLSLLTVKKLDKLNENFSRLFSFLRESVELVPGSEKVESISRDFVEKSLQK</sequence>
<organism evidence="2 3">
    <name type="scientific">Tunisvirus fontaine2</name>
    <dbReference type="NCBI Taxonomy" id="1421067"/>
    <lineage>
        <taxon>Viruses</taxon>
        <taxon>Varidnaviria</taxon>
        <taxon>Bamfordvirae</taxon>
        <taxon>Nucleocytoviricota</taxon>
        <taxon>Megaviricetes</taxon>
        <taxon>Pimascovirales</taxon>
        <taxon>Pimascovirales incertae sedis</taxon>
        <taxon>Marseilleviridae</taxon>
        <taxon>Losannavirus</taxon>
        <taxon>Losannavirus tunisense</taxon>
    </lineage>
</organism>
<feature type="domain" description="DUF5858" evidence="1">
    <location>
        <begin position="100"/>
        <end position="160"/>
    </location>
</feature>